<reference evidence="3 4" key="1">
    <citation type="journal article" date="2014" name="Nat. Commun.">
        <title>Klebsormidium flaccidum genome reveals primary factors for plant terrestrial adaptation.</title>
        <authorList>
            <person name="Hori K."/>
            <person name="Maruyama F."/>
            <person name="Fujisawa T."/>
            <person name="Togashi T."/>
            <person name="Yamamoto N."/>
            <person name="Seo M."/>
            <person name="Sato S."/>
            <person name="Yamada T."/>
            <person name="Mori H."/>
            <person name="Tajima N."/>
            <person name="Moriyama T."/>
            <person name="Ikeuchi M."/>
            <person name="Watanabe M."/>
            <person name="Wada H."/>
            <person name="Kobayashi K."/>
            <person name="Saito M."/>
            <person name="Masuda T."/>
            <person name="Sasaki-Sekimoto Y."/>
            <person name="Mashiguchi K."/>
            <person name="Awai K."/>
            <person name="Shimojima M."/>
            <person name="Masuda S."/>
            <person name="Iwai M."/>
            <person name="Nobusawa T."/>
            <person name="Narise T."/>
            <person name="Kondo S."/>
            <person name="Saito H."/>
            <person name="Sato R."/>
            <person name="Murakawa M."/>
            <person name="Ihara Y."/>
            <person name="Oshima-Yamada Y."/>
            <person name="Ohtaka K."/>
            <person name="Satoh M."/>
            <person name="Sonobe K."/>
            <person name="Ishii M."/>
            <person name="Ohtani R."/>
            <person name="Kanamori-Sato M."/>
            <person name="Honoki R."/>
            <person name="Miyazaki D."/>
            <person name="Mochizuki H."/>
            <person name="Umetsu J."/>
            <person name="Higashi K."/>
            <person name="Shibata D."/>
            <person name="Kamiya Y."/>
            <person name="Sato N."/>
            <person name="Nakamura Y."/>
            <person name="Tabata S."/>
            <person name="Ida S."/>
            <person name="Kurokawa K."/>
            <person name="Ohta H."/>
        </authorList>
    </citation>
    <scope>NUCLEOTIDE SEQUENCE [LARGE SCALE GENOMIC DNA]</scope>
    <source>
        <strain evidence="3 4">NIES-2285</strain>
    </source>
</reference>
<dbReference type="GO" id="GO:0009507">
    <property type="term" value="C:chloroplast"/>
    <property type="evidence" value="ECO:0000318"/>
    <property type="project" value="GO_Central"/>
</dbReference>
<dbReference type="SUPFAM" id="SSF55729">
    <property type="entry name" value="Acyl-CoA N-acyltransferases (Nat)"/>
    <property type="match status" value="1"/>
</dbReference>
<feature type="region of interest" description="Disordered" evidence="1">
    <location>
        <begin position="44"/>
        <end position="68"/>
    </location>
</feature>
<dbReference type="OrthoDB" id="2017234at2759"/>
<dbReference type="PANTHER" id="PTHR47489:SF2">
    <property type="entry name" value="GCN5-RELATED N-ACETYLTRANSFERASE 5, CHLOROPLASTIC"/>
    <property type="match status" value="1"/>
</dbReference>
<dbReference type="Gene3D" id="3.40.630.30">
    <property type="match status" value="1"/>
</dbReference>
<accession>A0A1Y1IQW5</accession>
<dbReference type="EMBL" id="DF237819">
    <property type="protein sequence ID" value="GAQ91859.1"/>
    <property type="molecule type" value="Genomic_DNA"/>
</dbReference>
<dbReference type="CDD" id="cd04301">
    <property type="entry name" value="NAT_SF"/>
    <property type="match status" value="1"/>
</dbReference>
<feature type="region of interest" description="Disordered" evidence="1">
    <location>
        <begin position="110"/>
        <end position="129"/>
    </location>
</feature>
<sequence>MAVCFQVPLPPPYLHHTGTAWLAPHCRGLGPALESPLAAGPPCPGRPCRRPADQPPARHGARRSCRPQQPLAVAPSWGSLWPLLGHGWPLDPPQVQRRAASLCSCSARDAPKVEPQRGSNGGALEGESRVPPEALWPAVSPAQLVAGYRREVAHQGGRLVIQPLDAEHYEAAVGLLAESFADSIDAASLVGYIRTQIVRYLAEQERFFAKGQGVCLAALWYPPPASSGDPPLAQAVLVGTVSLAFAVRSLPRFPTLNVPPHRSSAYLSNMAVQPSHRRRGVARQLLVASEELAAALGKRALYLHVRFVDSVPQHVYAGVGYCVVARDTPLSWLFLQRRRSLMRKQLAPLAAGPGQGLQARESAVS</sequence>
<feature type="domain" description="N-acetyltransferase" evidence="2">
    <location>
        <begin position="159"/>
        <end position="347"/>
    </location>
</feature>
<dbReference type="AlphaFoldDB" id="A0A1Y1IQW5"/>
<dbReference type="Proteomes" id="UP000054558">
    <property type="component" value="Unassembled WGS sequence"/>
</dbReference>
<evidence type="ECO:0000259" key="2">
    <source>
        <dbReference type="PROSITE" id="PS51186"/>
    </source>
</evidence>
<evidence type="ECO:0000313" key="3">
    <source>
        <dbReference type="EMBL" id="GAQ91859.1"/>
    </source>
</evidence>
<dbReference type="GO" id="GO:0008080">
    <property type="term" value="F:N-acetyltransferase activity"/>
    <property type="evidence" value="ECO:0000318"/>
    <property type="project" value="GO_Central"/>
</dbReference>
<dbReference type="STRING" id="105231.A0A1Y1IQW5"/>
<gene>
    <name evidence="3" type="ORF">KFL_008700040</name>
</gene>
<name>A0A1Y1IQW5_KLENI</name>
<dbReference type="InterPro" id="IPR016181">
    <property type="entry name" value="Acyl_CoA_acyltransferase"/>
</dbReference>
<protein>
    <recommendedName>
        <fullName evidence="2">N-acetyltransferase domain-containing protein</fullName>
    </recommendedName>
</protein>
<evidence type="ECO:0000313" key="4">
    <source>
        <dbReference type="Proteomes" id="UP000054558"/>
    </source>
</evidence>
<organism evidence="3 4">
    <name type="scientific">Klebsormidium nitens</name>
    <name type="common">Green alga</name>
    <name type="synonym">Ulothrix nitens</name>
    <dbReference type="NCBI Taxonomy" id="105231"/>
    <lineage>
        <taxon>Eukaryota</taxon>
        <taxon>Viridiplantae</taxon>
        <taxon>Streptophyta</taxon>
        <taxon>Klebsormidiophyceae</taxon>
        <taxon>Klebsormidiales</taxon>
        <taxon>Klebsormidiaceae</taxon>
        <taxon>Klebsormidium</taxon>
    </lineage>
</organism>
<proteinExistence type="predicted"/>
<dbReference type="Pfam" id="PF00583">
    <property type="entry name" value="Acetyltransf_1"/>
    <property type="match status" value="1"/>
</dbReference>
<dbReference type="InterPro" id="IPR000182">
    <property type="entry name" value="GNAT_dom"/>
</dbReference>
<dbReference type="OMA" id="AMHEIDI"/>
<dbReference type="PANTHER" id="PTHR47489">
    <property type="entry name" value="ACYL-COA N-ACYLTRANSFERASES (NAT) SUPERFAMILY PROTEIN"/>
    <property type="match status" value="1"/>
</dbReference>
<dbReference type="PROSITE" id="PS51186">
    <property type="entry name" value="GNAT"/>
    <property type="match status" value="1"/>
</dbReference>
<keyword evidence="4" id="KW-1185">Reference proteome</keyword>
<evidence type="ECO:0000256" key="1">
    <source>
        <dbReference type="SAM" id="MobiDB-lite"/>
    </source>
</evidence>